<keyword evidence="7 10" id="KW-0342">GTP-binding</keyword>
<dbReference type="PROSITE" id="PS51706">
    <property type="entry name" value="G_ENGB"/>
    <property type="match status" value="1"/>
</dbReference>
<comment type="similarity">
    <text evidence="2 10">Belongs to the TRAFAC class TrmE-Era-EngA-EngB-Septin-like GTPase superfamily. EngB GTPase family.</text>
</comment>
<evidence type="ECO:0000259" key="11">
    <source>
        <dbReference type="PROSITE" id="PS51706"/>
    </source>
</evidence>
<evidence type="ECO:0000256" key="5">
    <source>
        <dbReference type="ARBA" id="ARBA00022741"/>
    </source>
</evidence>
<dbReference type="FunFam" id="3.40.50.300:FF:000098">
    <property type="entry name" value="Probable GTP-binding protein EngB"/>
    <property type="match status" value="1"/>
</dbReference>
<evidence type="ECO:0000256" key="6">
    <source>
        <dbReference type="ARBA" id="ARBA00022842"/>
    </source>
</evidence>
<organism evidence="12 13">
    <name type="scientific">Thermincola ferriacetica</name>
    <dbReference type="NCBI Taxonomy" id="281456"/>
    <lineage>
        <taxon>Bacteria</taxon>
        <taxon>Bacillati</taxon>
        <taxon>Bacillota</taxon>
        <taxon>Clostridia</taxon>
        <taxon>Eubacteriales</taxon>
        <taxon>Thermincolaceae</taxon>
        <taxon>Thermincola</taxon>
    </lineage>
</organism>
<dbReference type="GO" id="GO:0046872">
    <property type="term" value="F:metal ion binding"/>
    <property type="evidence" value="ECO:0007669"/>
    <property type="project" value="UniProtKB-KW"/>
</dbReference>
<protein>
    <recommendedName>
        <fullName evidence="10">Probable GTP-binding protein EngB</fullName>
    </recommendedName>
</protein>
<dbReference type="InterPro" id="IPR030393">
    <property type="entry name" value="G_ENGB_dom"/>
</dbReference>
<reference evidence="13" key="1">
    <citation type="submission" date="2015-07" db="EMBL/GenBank/DDBJ databases">
        <title>Complete Genome of Thermincola ferriacetica strain Z-0001T.</title>
        <authorList>
            <person name="Lusk B."/>
            <person name="Badalamenti J.P."/>
            <person name="Parameswaran P."/>
            <person name="Bond D.R."/>
            <person name="Torres C.I."/>
        </authorList>
    </citation>
    <scope>NUCLEOTIDE SEQUENCE [LARGE SCALE GENOMIC DNA]</scope>
    <source>
        <strain evidence="13">Z-0001</strain>
    </source>
</reference>
<dbReference type="Gene3D" id="3.40.50.300">
    <property type="entry name" value="P-loop containing nucleotide triphosphate hydrolases"/>
    <property type="match status" value="1"/>
</dbReference>
<keyword evidence="5 10" id="KW-0547">Nucleotide-binding</keyword>
<keyword evidence="8 10" id="KW-0717">Septation</keyword>
<dbReference type="GO" id="GO:0005525">
    <property type="term" value="F:GTP binding"/>
    <property type="evidence" value="ECO:0007669"/>
    <property type="project" value="UniProtKB-UniRule"/>
</dbReference>
<evidence type="ECO:0000256" key="2">
    <source>
        <dbReference type="ARBA" id="ARBA00009638"/>
    </source>
</evidence>
<gene>
    <name evidence="10" type="primary">engB</name>
    <name evidence="12" type="ORF">Tfer_1826</name>
</gene>
<proteinExistence type="inferred from homology"/>
<evidence type="ECO:0000256" key="10">
    <source>
        <dbReference type="HAMAP-Rule" id="MF_00321"/>
    </source>
</evidence>
<keyword evidence="3 10" id="KW-0132">Cell division</keyword>
<keyword evidence="9 10" id="KW-0131">Cell cycle</keyword>
<dbReference type="HAMAP" id="MF_00321">
    <property type="entry name" value="GTPase_EngB"/>
    <property type="match status" value="1"/>
</dbReference>
<comment type="cofactor">
    <cofactor evidence="1">
        <name>Mg(2+)</name>
        <dbReference type="ChEBI" id="CHEBI:18420"/>
    </cofactor>
</comment>
<name>A0A0L6W210_9FIRM</name>
<dbReference type="GO" id="GO:0000917">
    <property type="term" value="P:division septum assembly"/>
    <property type="evidence" value="ECO:0007669"/>
    <property type="project" value="UniProtKB-KW"/>
</dbReference>
<dbReference type="CDD" id="cd01876">
    <property type="entry name" value="YihA_EngB"/>
    <property type="match status" value="1"/>
</dbReference>
<dbReference type="AlphaFoldDB" id="A0A0L6W210"/>
<keyword evidence="6" id="KW-0460">Magnesium</keyword>
<dbReference type="InterPro" id="IPR006073">
    <property type="entry name" value="GTP-bd"/>
</dbReference>
<evidence type="ECO:0000256" key="8">
    <source>
        <dbReference type="ARBA" id="ARBA00023210"/>
    </source>
</evidence>
<dbReference type="PATRIC" id="fig|281456.6.peg.1923"/>
<evidence type="ECO:0000256" key="4">
    <source>
        <dbReference type="ARBA" id="ARBA00022723"/>
    </source>
</evidence>
<dbReference type="PANTHER" id="PTHR11649">
    <property type="entry name" value="MSS1/TRME-RELATED GTP-BINDING PROTEIN"/>
    <property type="match status" value="1"/>
</dbReference>
<dbReference type="InterPro" id="IPR027417">
    <property type="entry name" value="P-loop_NTPase"/>
</dbReference>
<comment type="function">
    <text evidence="10">Necessary for normal cell division and for the maintenance of normal septation.</text>
</comment>
<dbReference type="InterPro" id="IPR019987">
    <property type="entry name" value="GTP-bd_ribosome_bio_YsxC"/>
</dbReference>
<sequence length="205" mass="23169">MNITAAEFIISAPGPKQYPVEGYPEIAFAGRSNVGKSSLINTLTNRKGLAKTSSRPGKTQLLNFYLINKSLYFVDLPGYGFARVSKETKSYWGKMIENYLKNREKLVAVVQLIDIRHAPSRDDITMHQWLKHYRIPTVLVLNKADKITRGKWAQHAKIIRQSLMPDPETPVVVFSAETRQGREELLGILDKMVKSKEEGRAVPEG</sequence>
<keyword evidence="13" id="KW-1185">Reference proteome</keyword>
<dbReference type="Proteomes" id="UP000037175">
    <property type="component" value="Unassembled WGS sequence"/>
</dbReference>
<accession>A0A0L6W210</accession>
<dbReference type="NCBIfam" id="TIGR00231">
    <property type="entry name" value="small_GTP"/>
    <property type="match status" value="1"/>
</dbReference>
<evidence type="ECO:0000313" key="12">
    <source>
        <dbReference type="EMBL" id="KNZ69580.1"/>
    </source>
</evidence>
<dbReference type="GO" id="GO:0005829">
    <property type="term" value="C:cytosol"/>
    <property type="evidence" value="ECO:0007669"/>
    <property type="project" value="TreeGrafter"/>
</dbReference>
<dbReference type="SUPFAM" id="SSF52540">
    <property type="entry name" value="P-loop containing nucleoside triphosphate hydrolases"/>
    <property type="match status" value="1"/>
</dbReference>
<evidence type="ECO:0000256" key="3">
    <source>
        <dbReference type="ARBA" id="ARBA00022618"/>
    </source>
</evidence>
<dbReference type="NCBIfam" id="TIGR03598">
    <property type="entry name" value="GTPase_YsxC"/>
    <property type="match status" value="1"/>
</dbReference>
<evidence type="ECO:0000256" key="9">
    <source>
        <dbReference type="ARBA" id="ARBA00023306"/>
    </source>
</evidence>
<comment type="caution">
    <text evidence="12">The sequence shown here is derived from an EMBL/GenBank/DDBJ whole genome shotgun (WGS) entry which is preliminary data.</text>
</comment>
<dbReference type="Pfam" id="PF01926">
    <property type="entry name" value="MMR_HSR1"/>
    <property type="match status" value="1"/>
</dbReference>
<evidence type="ECO:0000256" key="1">
    <source>
        <dbReference type="ARBA" id="ARBA00001946"/>
    </source>
</evidence>
<keyword evidence="4" id="KW-0479">Metal-binding</keyword>
<dbReference type="InterPro" id="IPR005225">
    <property type="entry name" value="Small_GTP-bd"/>
</dbReference>
<dbReference type="PANTHER" id="PTHR11649:SF13">
    <property type="entry name" value="ENGB-TYPE G DOMAIN-CONTAINING PROTEIN"/>
    <property type="match status" value="1"/>
</dbReference>
<evidence type="ECO:0000256" key="7">
    <source>
        <dbReference type="ARBA" id="ARBA00023134"/>
    </source>
</evidence>
<feature type="domain" description="EngB-type G" evidence="11">
    <location>
        <begin position="22"/>
        <end position="195"/>
    </location>
</feature>
<evidence type="ECO:0000313" key="13">
    <source>
        <dbReference type="Proteomes" id="UP000037175"/>
    </source>
</evidence>
<dbReference type="EMBL" id="LGTE01000011">
    <property type="protein sequence ID" value="KNZ69580.1"/>
    <property type="molecule type" value="Genomic_DNA"/>
</dbReference>
<dbReference type="RefSeq" id="WP_052218078.1">
    <property type="nucleotide sequence ID" value="NZ_LGTE01000011.1"/>
</dbReference>